<dbReference type="GO" id="GO:0006508">
    <property type="term" value="P:proteolysis"/>
    <property type="evidence" value="ECO:0007669"/>
    <property type="project" value="InterPro"/>
</dbReference>
<dbReference type="Proteomes" id="UP000678545">
    <property type="component" value="Unassembled WGS sequence"/>
</dbReference>
<feature type="signal peptide" evidence="1">
    <location>
        <begin position="1"/>
        <end position="22"/>
    </location>
</feature>
<dbReference type="InterPro" id="IPR007484">
    <property type="entry name" value="Peptidase_M28"/>
</dbReference>
<reference evidence="3" key="1">
    <citation type="submission" date="2021-04" db="EMBL/GenBank/DDBJ databases">
        <title>novel species isolated from subtropical streams in China.</title>
        <authorList>
            <person name="Lu H."/>
        </authorList>
    </citation>
    <scope>NUCLEOTIDE SEQUENCE</scope>
    <source>
        <strain evidence="3">FT137W</strain>
    </source>
</reference>
<sequence length="305" mass="33658">MQLLKHTVFAVSLMMGSHISQAQTVSQAMRDLQTLAGEEMQGREIGSEGSARARTYILQRLKEIGLKPCGEKFEQEFEHKARTGIVIGRNILACQSGSKGTNIGAIVISAHYDHLGSNRRGVYFGADDNASGVAGVLALAEHYANRVPQHTLVYAFFDGEEQGLVGAKAFLKHGPVSAKSIAFNINFDMIGRGDKNELYVSGTHYRPELKTLLSPIADTSNIKVLFGHDRPDQGVDNWTPQSDHFPFFNAGIPHLYFGVEDHADYHQPTDTSDKIKADFFDKTIAILKQTVQIIDGQWTTPLDQK</sequence>
<name>A0A941DYV4_9BURK</name>
<gene>
    <name evidence="3" type="ORF">KDM90_08190</name>
</gene>
<dbReference type="EMBL" id="JAGSPJ010000003">
    <property type="protein sequence ID" value="MBR7799974.1"/>
    <property type="molecule type" value="Genomic_DNA"/>
</dbReference>
<dbReference type="PANTHER" id="PTHR12147:SF26">
    <property type="entry name" value="PEPTIDASE M28 DOMAIN-CONTAINING PROTEIN"/>
    <property type="match status" value="1"/>
</dbReference>
<keyword evidence="4" id="KW-1185">Reference proteome</keyword>
<evidence type="ECO:0000256" key="1">
    <source>
        <dbReference type="SAM" id="SignalP"/>
    </source>
</evidence>
<dbReference type="AlphaFoldDB" id="A0A941DYV4"/>
<dbReference type="Gene3D" id="3.40.630.10">
    <property type="entry name" value="Zn peptidases"/>
    <property type="match status" value="1"/>
</dbReference>
<feature type="domain" description="Peptidase M28" evidence="2">
    <location>
        <begin position="90"/>
        <end position="288"/>
    </location>
</feature>
<protein>
    <submittedName>
        <fullName evidence="3">M20/M25/M40 family metallo-hydrolase</fullName>
    </submittedName>
</protein>
<dbReference type="GO" id="GO:0008235">
    <property type="term" value="F:metalloexopeptidase activity"/>
    <property type="evidence" value="ECO:0007669"/>
    <property type="project" value="InterPro"/>
</dbReference>
<proteinExistence type="predicted"/>
<dbReference type="RefSeq" id="WP_212675126.1">
    <property type="nucleotide sequence ID" value="NZ_JAGSPJ010000003.1"/>
</dbReference>
<organism evidence="3 4">
    <name type="scientific">Undibacterium fentianense</name>
    <dbReference type="NCBI Taxonomy" id="2828728"/>
    <lineage>
        <taxon>Bacteria</taxon>
        <taxon>Pseudomonadati</taxon>
        <taxon>Pseudomonadota</taxon>
        <taxon>Betaproteobacteria</taxon>
        <taxon>Burkholderiales</taxon>
        <taxon>Oxalobacteraceae</taxon>
        <taxon>Undibacterium</taxon>
    </lineage>
</organism>
<dbReference type="InterPro" id="IPR045175">
    <property type="entry name" value="M28_fam"/>
</dbReference>
<dbReference type="PANTHER" id="PTHR12147">
    <property type="entry name" value="METALLOPEPTIDASE M28 FAMILY MEMBER"/>
    <property type="match status" value="1"/>
</dbReference>
<dbReference type="SUPFAM" id="SSF53187">
    <property type="entry name" value="Zn-dependent exopeptidases"/>
    <property type="match status" value="1"/>
</dbReference>
<dbReference type="Pfam" id="PF04389">
    <property type="entry name" value="Peptidase_M28"/>
    <property type="match status" value="1"/>
</dbReference>
<evidence type="ECO:0000313" key="3">
    <source>
        <dbReference type="EMBL" id="MBR7799974.1"/>
    </source>
</evidence>
<evidence type="ECO:0000259" key="2">
    <source>
        <dbReference type="Pfam" id="PF04389"/>
    </source>
</evidence>
<comment type="caution">
    <text evidence="3">The sequence shown here is derived from an EMBL/GenBank/DDBJ whole genome shotgun (WGS) entry which is preliminary data.</text>
</comment>
<evidence type="ECO:0000313" key="4">
    <source>
        <dbReference type="Proteomes" id="UP000678545"/>
    </source>
</evidence>
<accession>A0A941DYV4</accession>
<keyword evidence="1" id="KW-0732">Signal</keyword>
<feature type="chain" id="PRO_5036867545" evidence="1">
    <location>
        <begin position="23"/>
        <end position="305"/>
    </location>
</feature>